<sequence length="76" mass="8796">MMGKDDLVPYRTYLRGNLRISPPLKRSQQLETDFVDVRRNVAPDRLPQYESSKHYIPALPRLAYSPDVAPCDFFLG</sequence>
<organism evidence="1 2">
    <name type="scientific">Araneus ventricosus</name>
    <name type="common">Orbweaver spider</name>
    <name type="synonym">Epeira ventricosa</name>
    <dbReference type="NCBI Taxonomy" id="182803"/>
    <lineage>
        <taxon>Eukaryota</taxon>
        <taxon>Metazoa</taxon>
        <taxon>Ecdysozoa</taxon>
        <taxon>Arthropoda</taxon>
        <taxon>Chelicerata</taxon>
        <taxon>Arachnida</taxon>
        <taxon>Araneae</taxon>
        <taxon>Araneomorphae</taxon>
        <taxon>Entelegynae</taxon>
        <taxon>Araneoidea</taxon>
        <taxon>Araneidae</taxon>
        <taxon>Araneus</taxon>
    </lineage>
</organism>
<protein>
    <submittedName>
        <fullName evidence="1">Uncharacterized protein</fullName>
    </submittedName>
</protein>
<accession>A0A4Y2I7Y2</accession>
<evidence type="ECO:0000313" key="1">
    <source>
        <dbReference type="EMBL" id="GBM73369.1"/>
    </source>
</evidence>
<name>A0A4Y2I7Y2_ARAVE</name>
<dbReference type="AlphaFoldDB" id="A0A4Y2I7Y2"/>
<keyword evidence="2" id="KW-1185">Reference proteome</keyword>
<dbReference type="EMBL" id="BGPR01002435">
    <property type="protein sequence ID" value="GBM73369.1"/>
    <property type="molecule type" value="Genomic_DNA"/>
</dbReference>
<dbReference type="Proteomes" id="UP000499080">
    <property type="component" value="Unassembled WGS sequence"/>
</dbReference>
<proteinExistence type="predicted"/>
<reference evidence="1 2" key="1">
    <citation type="journal article" date="2019" name="Sci. Rep.">
        <title>Orb-weaving spider Araneus ventricosus genome elucidates the spidroin gene catalogue.</title>
        <authorList>
            <person name="Kono N."/>
            <person name="Nakamura H."/>
            <person name="Ohtoshi R."/>
            <person name="Moran D.A.P."/>
            <person name="Shinohara A."/>
            <person name="Yoshida Y."/>
            <person name="Fujiwara M."/>
            <person name="Mori M."/>
            <person name="Tomita M."/>
            <person name="Arakawa K."/>
        </authorList>
    </citation>
    <scope>NUCLEOTIDE SEQUENCE [LARGE SCALE GENOMIC DNA]</scope>
</reference>
<gene>
    <name evidence="1" type="ORF">AVEN_104135_1</name>
</gene>
<comment type="caution">
    <text evidence="1">The sequence shown here is derived from an EMBL/GenBank/DDBJ whole genome shotgun (WGS) entry which is preliminary data.</text>
</comment>
<evidence type="ECO:0000313" key="2">
    <source>
        <dbReference type="Proteomes" id="UP000499080"/>
    </source>
</evidence>